<dbReference type="Proteomes" id="UP000502533">
    <property type="component" value="Chromosome"/>
</dbReference>
<keyword evidence="2" id="KW-1185">Reference proteome</keyword>
<evidence type="ECO:0000313" key="2">
    <source>
        <dbReference type="Proteomes" id="UP000502533"/>
    </source>
</evidence>
<dbReference type="KEGG" id="kre:GWK63_12315"/>
<dbReference type="RefSeq" id="WP_007399888.1">
    <property type="nucleotide sequence ID" value="NZ_CALMTF010000071.1"/>
</dbReference>
<dbReference type="GO" id="GO:0006974">
    <property type="term" value="P:DNA damage response"/>
    <property type="evidence" value="ECO:0007669"/>
    <property type="project" value="TreeGrafter"/>
</dbReference>
<reference evidence="1 2" key="1">
    <citation type="submission" date="2020-03" db="EMBL/GenBank/DDBJ databases">
        <title>Isolation of cellulose-producing strains, genome characterization and application of the synthesized cellulose films as an economical and sustainable material for piezoelectric sensor construction.</title>
        <authorList>
            <person name="Mangayil R.K."/>
        </authorList>
    </citation>
    <scope>NUCLEOTIDE SEQUENCE [LARGE SCALE GENOMIC DNA]</scope>
    <source>
        <strain evidence="1 2">ENS 9a1a</strain>
    </source>
</reference>
<accession>A0A181CD51</accession>
<evidence type="ECO:0000313" key="1">
    <source>
        <dbReference type="EMBL" id="QIP36160.1"/>
    </source>
</evidence>
<dbReference type="EMBL" id="CP050139">
    <property type="protein sequence ID" value="QIP36160.1"/>
    <property type="molecule type" value="Genomic_DNA"/>
</dbReference>
<protein>
    <submittedName>
        <fullName evidence="1">SIMPL domain-containing protein</fullName>
    </submittedName>
</protein>
<proteinExistence type="predicted"/>
<dbReference type="InterPro" id="IPR052022">
    <property type="entry name" value="26kDa_periplasmic_antigen"/>
</dbReference>
<gene>
    <name evidence="1" type="ORF">GWK63_12315</name>
</gene>
<dbReference type="Gene3D" id="3.30.70.2970">
    <property type="entry name" value="Protein of unknown function (DUF541), domain 2"/>
    <property type="match status" value="1"/>
</dbReference>
<dbReference type="AlphaFoldDB" id="A0A181CD51"/>
<dbReference type="InterPro" id="IPR007497">
    <property type="entry name" value="SIMPL/DUF541"/>
</dbReference>
<name>A0A181CD51_9PROT</name>
<dbReference type="Pfam" id="PF04402">
    <property type="entry name" value="SIMPL"/>
    <property type="match status" value="1"/>
</dbReference>
<dbReference type="GeneID" id="85022946"/>
<dbReference type="PANTHER" id="PTHR34387:SF2">
    <property type="entry name" value="SLR1258 PROTEIN"/>
    <property type="match status" value="1"/>
</dbReference>
<dbReference type="PANTHER" id="PTHR34387">
    <property type="entry name" value="SLR1258 PROTEIN"/>
    <property type="match status" value="1"/>
</dbReference>
<sequence length="254" mass="27288">MSIIQLWSRTRRGRIALLPLLMATGLHPVAARAQRPLFSPAAAAAATTLDLSATGTVQAQPDELTAVFYAESHADTAAAAQAQVNTQVGKAIALATPVEGMGVNAESYVVHHDDGDPRQNRRPQWIARQTIRLTAHDGKGLLPLIGQLQGDNLVLTRLDWSLSTARRTELTRRAETLALQDMQQRAEAAASTLKLKVASIRSVTLDDQNFPRPIPMMMMARAASAEITPPEAPASMQDVTATAHATLVLQQPGE</sequence>
<organism evidence="1 2">
    <name type="scientific">Komagataeibacter rhaeticus</name>
    <dbReference type="NCBI Taxonomy" id="215221"/>
    <lineage>
        <taxon>Bacteria</taxon>
        <taxon>Pseudomonadati</taxon>
        <taxon>Pseudomonadota</taxon>
        <taxon>Alphaproteobacteria</taxon>
        <taxon>Acetobacterales</taxon>
        <taxon>Acetobacteraceae</taxon>
        <taxon>Komagataeibacter</taxon>
    </lineage>
</organism>
<dbReference type="Gene3D" id="3.30.110.170">
    <property type="entry name" value="Protein of unknown function (DUF541), domain 1"/>
    <property type="match status" value="1"/>
</dbReference>